<sequence>MSSDEDELVAGRGQRGRGVGGRFRIPRLMDPYSMRLPPTTIDPAPVDPVLLWGHGQHRIDSIWANEVSI</sequence>
<keyword evidence="3" id="KW-1185">Reference proteome</keyword>
<reference evidence="2 3" key="1">
    <citation type="submission" date="2024-04" db="EMBL/GenBank/DDBJ databases">
        <authorList>
            <person name="Fracassetti M."/>
        </authorList>
    </citation>
    <scope>NUCLEOTIDE SEQUENCE [LARGE SCALE GENOMIC DNA]</scope>
</reference>
<dbReference type="EMBL" id="OZ034816">
    <property type="protein sequence ID" value="CAL1375559.1"/>
    <property type="molecule type" value="Genomic_DNA"/>
</dbReference>
<dbReference type="AlphaFoldDB" id="A0AAV2DPT7"/>
<evidence type="ECO:0000313" key="3">
    <source>
        <dbReference type="Proteomes" id="UP001497516"/>
    </source>
</evidence>
<dbReference type="Proteomes" id="UP001497516">
    <property type="component" value="Chromosome 3"/>
</dbReference>
<name>A0AAV2DPT7_9ROSI</name>
<proteinExistence type="predicted"/>
<evidence type="ECO:0000256" key="1">
    <source>
        <dbReference type="SAM" id="MobiDB-lite"/>
    </source>
</evidence>
<evidence type="ECO:0000313" key="2">
    <source>
        <dbReference type="EMBL" id="CAL1375559.1"/>
    </source>
</evidence>
<organism evidence="2 3">
    <name type="scientific">Linum trigynum</name>
    <dbReference type="NCBI Taxonomy" id="586398"/>
    <lineage>
        <taxon>Eukaryota</taxon>
        <taxon>Viridiplantae</taxon>
        <taxon>Streptophyta</taxon>
        <taxon>Embryophyta</taxon>
        <taxon>Tracheophyta</taxon>
        <taxon>Spermatophyta</taxon>
        <taxon>Magnoliopsida</taxon>
        <taxon>eudicotyledons</taxon>
        <taxon>Gunneridae</taxon>
        <taxon>Pentapetalae</taxon>
        <taxon>rosids</taxon>
        <taxon>fabids</taxon>
        <taxon>Malpighiales</taxon>
        <taxon>Linaceae</taxon>
        <taxon>Linum</taxon>
    </lineage>
</organism>
<gene>
    <name evidence="2" type="ORF">LTRI10_LOCUS17348</name>
</gene>
<protein>
    <submittedName>
        <fullName evidence="2">Uncharacterized protein</fullName>
    </submittedName>
</protein>
<feature type="region of interest" description="Disordered" evidence="1">
    <location>
        <begin position="1"/>
        <end position="21"/>
    </location>
</feature>
<accession>A0AAV2DPT7</accession>